<keyword evidence="2" id="KW-1185">Reference proteome</keyword>
<dbReference type="AlphaFoldDB" id="A0A176WL55"/>
<dbReference type="PANTHER" id="PTHR47481:SF14">
    <property type="entry name" value="RETROTRANSPOSON COPIA-LIKE N-TERMINAL DOMAIN-CONTAINING PROTEIN"/>
    <property type="match status" value="1"/>
</dbReference>
<comment type="caution">
    <text evidence="1">The sequence shown here is derived from an EMBL/GenBank/DDBJ whole genome shotgun (WGS) entry which is preliminary data.</text>
</comment>
<sequence length="184" mass="20718">MNRLMKENLWYVVCGDEERPTEGAAAQKDHDEKQNRALTLIAASINDKLVCEISQCRSGTEAWNRLEDKCHSSAELTTIKLKEQLYKAKLPEGGDLGDHLNQIEDLFLKLAQLNVDHSEKEVVLTTMNSLNNSYRPFVSNVLARHKDNLPEFKELCDMLLEEEAKKHSGRGLDPASIVGGKATR</sequence>
<dbReference type="Proteomes" id="UP000077202">
    <property type="component" value="Unassembled WGS sequence"/>
</dbReference>
<reference evidence="1" key="1">
    <citation type="submission" date="2016-03" db="EMBL/GenBank/DDBJ databases">
        <title>Mechanisms controlling the formation of the plant cell surface in tip-growing cells are functionally conserved among land plants.</title>
        <authorList>
            <person name="Honkanen S."/>
            <person name="Jones V.A."/>
            <person name="Morieri G."/>
            <person name="Champion C."/>
            <person name="Hetherington A.J."/>
            <person name="Kelly S."/>
            <person name="Saint-Marcoux D."/>
            <person name="Proust H."/>
            <person name="Prescott H."/>
            <person name="Dolan L."/>
        </authorList>
    </citation>
    <scope>NUCLEOTIDE SEQUENCE [LARGE SCALE GENOMIC DNA]</scope>
    <source>
        <tissue evidence="1">Whole gametophyte</tissue>
    </source>
</reference>
<protein>
    <submittedName>
        <fullName evidence="1">Uncharacterized protein</fullName>
    </submittedName>
</protein>
<gene>
    <name evidence="1" type="ORF">AXG93_4019s1030</name>
</gene>
<accession>A0A176WL55</accession>
<name>A0A176WL55_MARPO</name>
<dbReference type="EMBL" id="LVLJ01000600">
    <property type="protein sequence ID" value="OAE33594.1"/>
    <property type="molecule type" value="Genomic_DNA"/>
</dbReference>
<evidence type="ECO:0000313" key="1">
    <source>
        <dbReference type="EMBL" id="OAE33594.1"/>
    </source>
</evidence>
<organism evidence="1 2">
    <name type="scientific">Marchantia polymorpha subsp. ruderalis</name>
    <dbReference type="NCBI Taxonomy" id="1480154"/>
    <lineage>
        <taxon>Eukaryota</taxon>
        <taxon>Viridiplantae</taxon>
        <taxon>Streptophyta</taxon>
        <taxon>Embryophyta</taxon>
        <taxon>Marchantiophyta</taxon>
        <taxon>Marchantiopsida</taxon>
        <taxon>Marchantiidae</taxon>
        <taxon>Marchantiales</taxon>
        <taxon>Marchantiaceae</taxon>
        <taxon>Marchantia</taxon>
    </lineage>
</organism>
<proteinExistence type="predicted"/>
<dbReference type="PANTHER" id="PTHR47481">
    <property type="match status" value="1"/>
</dbReference>
<evidence type="ECO:0000313" key="2">
    <source>
        <dbReference type="Proteomes" id="UP000077202"/>
    </source>
</evidence>
<dbReference type="Pfam" id="PF14223">
    <property type="entry name" value="Retrotran_gag_2"/>
    <property type="match status" value="1"/>
</dbReference>